<feature type="binding site" evidence="14">
    <location>
        <position position="35"/>
    </location>
    <ligand>
        <name>FMN</name>
        <dbReference type="ChEBI" id="CHEBI:58210"/>
    </ligand>
</feature>
<dbReference type="GO" id="GO:0004589">
    <property type="term" value="F:dihydroorotate dehydrogenase (NAD+) activity"/>
    <property type="evidence" value="ECO:0007669"/>
    <property type="project" value="UniProtKB-EC"/>
</dbReference>
<comment type="catalytic activity">
    <reaction evidence="13">
        <text>(S)-dihydroorotate + NAD(+) = orotate + NADH + H(+)</text>
        <dbReference type="Rhea" id="RHEA:13513"/>
        <dbReference type="ChEBI" id="CHEBI:15378"/>
        <dbReference type="ChEBI" id="CHEBI:30839"/>
        <dbReference type="ChEBI" id="CHEBI:30864"/>
        <dbReference type="ChEBI" id="CHEBI:57540"/>
        <dbReference type="ChEBI" id="CHEBI:57945"/>
        <dbReference type="EC" id="1.3.1.14"/>
    </reaction>
</comment>
<comment type="subunit">
    <text evidence="7">Homodimer.</text>
</comment>
<evidence type="ECO:0000256" key="3">
    <source>
        <dbReference type="ARBA" id="ARBA00004496"/>
    </source>
</evidence>
<evidence type="ECO:0000256" key="12">
    <source>
        <dbReference type="ARBA" id="ARBA00023002"/>
    </source>
</evidence>
<dbReference type="EMBL" id="PEBV01000002">
    <property type="protein sequence ID" value="PTQ54751.1"/>
    <property type="molecule type" value="Genomic_DNA"/>
</dbReference>
<dbReference type="GO" id="GO:0006207">
    <property type="term" value="P:'de novo' pyrimidine nucleobase biosynthetic process"/>
    <property type="evidence" value="ECO:0007669"/>
    <property type="project" value="InterPro"/>
</dbReference>
<dbReference type="InterPro" id="IPR005720">
    <property type="entry name" value="Dihydroorotate_DH_cat"/>
</dbReference>
<feature type="binding site" evidence="14">
    <location>
        <position position="141"/>
    </location>
    <ligand>
        <name>substrate</name>
    </ligand>
</feature>
<keyword evidence="9 14" id="KW-0285">Flavoprotein</keyword>
<dbReference type="GO" id="GO:1990663">
    <property type="term" value="F:dihydroorotate dehydrogenase (fumarate) activity"/>
    <property type="evidence" value="ECO:0007669"/>
    <property type="project" value="UniProtKB-EC"/>
</dbReference>
<gene>
    <name evidence="14" type="primary">pyrD</name>
    <name evidence="16" type="ORF">HSCHL_2342</name>
</gene>
<evidence type="ECO:0000256" key="8">
    <source>
        <dbReference type="ARBA" id="ARBA00022490"/>
    </source>
</evidence>
<keyword evidence="8 14" id="KW-0963">Cytoplasm</keyword>
<dbReference type="RefSeq" id="WP_082718467.1">
    <property type="nucleotide sequence ID" value="NZ_CBCSAS010000001.1"/>
</dbReference>
<dbReference type="GO" id="GO:0005737">
    <property type="term" value="C:cytoplasm"/>
    <property type="evidence" value="ECO:0007669"/>
    <property type="project" value="UniProtKB-SubCell"/>
</dbReference>
<feature type="binding site" evidence="14">
    <location>
        <position position="59"/>
    </location>
    <ligand>
        <name>substrate</name>
    </ligand>
</feature>
<dbReference type="PIRSF" id="PIRSF000164">
    <property type="entry name" value="DHO_oxidase"/>
    <property type="match status" value="1"/>
</dbReference>
<feature type="domain" description="Dihydroorotate dehydrogenase catalytic" evidence="15">
    <location>
        <begin position="19"/>
        <end position="300"/>
    </location>
</feature>
<evidence type="ECO:0000256" key="2">
    <source>
        <dbReference type="ARBA" id="ARBA00003616"/>
    </source>
</evidence>
<comment type="subcellular location">
    <subcellularLocation>
        <location evidence="3 14">Cytoplasm</location>
    </subcellularLocation>
</comment>
<dbReference type="SUPFAM" id="SSF51395">
    <property type="entry name" value="FMN-linked oxidoreductases"/>
    <property type="match status" value="1"/>
</dbReference>
<dbReference type="GO" id="GO:0044205">
    <property type="term" value="P:'de novo' UMP biosynthetic process"/>
    <property type="evidence" value="ECO:0007669"/>
    <property type="project" value="UniProtKB-UniRule"/>
</dbReference>
<dbReference type="UniPathway" id="UPA00070">
    <property type="reaction ID" value="UER00945"/>
</dbReference>
<dbReference type="NCBIfam" id="NF005574">
    <property type="entry name" value="PRK07259.1"/>
    <property type="match status" value="1"/>
</dbReference>
<keyword evidence="12 14" id="KW-0560">Oxidoreductase</keyword>
<evidence type="ECO:0000256" key="14">
    <source>
        <dbReference type="HAMAP-Rule" id="MF_00224"/>
    </source>
</evidence>
<comment type="cofactor">
    <cofactor evidence="14">
        <name>FMN</name>
        <dbReference type="ChEBI" id="CHEBI:58210"/>
    </cofactor>
    <text evidence="14">Binds 1 FMN per subunit.</text>
</comment>
<dbReference type="PANTHER" id="PTHR48109:SF1">
    <property type="entry name" value="DIHYDROOROTATE DEHYDROGENASE (FUMARATE)"/>
    <property type="match status" value="1"/>
</dbReference>
<dbReference type="PROSITE" id="PS00911">
    <property type="entry name" value="DHODEHASE_1"/>
    <property type="match status" value="1"/>
</dbReference>
<sequence length="331" mass="34925">MAAVSFDPFRPPERFPALEHVAFGLRFANVLMPASGTFGYGEEFAELYDLRWLGALVTKATTGGPRLGNGTPRVAETPSGMLNAIGLENPGVEAVVREVLPAARRHGVPIIVNVAGSTEEEYVAVVRALAASPDVAAIELNVSCPNVKAGGMEFGTDARTLFRLTEKVKAESRVPVIVKLSPNVTDIVALARAAEAGGADGLSLINTVVGLSIDVGRRRPLLWNTTGGLSGPAIRPIALRMVYAVYPHVAIPIIGVGGIETVDDVLAFILAGAELVQVGTANFRDPYVLPRLAAALPERLRALGVRHIHDLLGAAHPPAVRGEKAERRAAR</sequence>
<dbReference type="Gene3D" id="3.20.20.70">
    <property type="entry name" value="Aldolase class I"/>
    <property type="match status" value="1"/>
</dbReference>
<evidence type="ECO:0000313" key="16">
    <source>
        <dbReference type="EMBL" id="PTQ54751.1"/>
    </source>
</evidence>
<dbReference type="InterPro" id="IPR050074">
    <property type="entry name" value="DHO_dehydrogenase"/>
</dbReference>
<proteinExistence type="inferred from homology"/>
<dbReference type="HAMAP" id="MF_00224">
    <property type="entry name" value="DHO_dh_type1"/>
    <property type="match status" value="1"/>
</dbReference>
<comment type="pathway">
    <text evidence="4">Pyrimidine metabolism; UMP biosynthesis via de novo pathway; orotate from (S)-dihydroorotate (NAD(+) route): step 1/1.</text>
</comment>
<comment type="catalytic activity">
    <reaction evidence="14">
        <text>(S)-dihydroorotate + A = orotate + AH2</text>
        <dbReference type="Rhea" id="RHEA:18073"/>
        <dbReference type="ChEBI" id="CHEBI:13193"/>
        <dbReference type="ChEBI" id="CHEBI:17499"/>
        <dbReference type="ChEBI" id="CHEBI:30839"/>
        <dbReference type="ChEBI" id="CHEBI:30864"/>
    </reaction>
</comment>
<dbReference type="CDD" id="cd04740">
    <property type="entry name" value="DHOD_1B_like"/>
    <property type="match status" value="1"/>
</dbReference>
<dbReference type="EC" id="1.3.-.-" evidence="14"/>
<comment type="function">
    <text evidence="2">Catalyzes the conversion of dihydroorotate to orotate with NAD(+) as electron acceptor.</text>
</comment>
<dbReference type="InterPro" id="IPR024920">
    <property type="entry name" value="Dihydroorotate_DH_1"/>
</dbReference>
<keyword evidence="10 14" id="KW-0288">FMN</keyword>
<feature type="binding site" evidence="14">
    <location>
        <position position="141"/>
    </location>
    <ligand>
        <name>FMN</name>
        <dbReference type="ChEBI" id="CHEBI:58210"/>
    </ligand>
</feature>
<evidence type="ECO:0000259" key="15">
    <source>
        <dbReference type="Pfam" id="PF01180"/>
    </source>
</evidence>
<evidence type="ECO:0000256" key="5">
    <source>
        <dbReference type="ARBA" id="ARBA00008008"/>
    </source>
</evidence>
<feature type="binding site" evidence="14">
    <location>
        <begin position="279"/>
        <end position="280"/>
    </location>
    <ligand>
        <name>FMN</name>
        <dbReference type="ChEBI" id="CHEBI:58210"/>
    </ligand>
</feature>
<name>A0A2T5GEZ2_HYDSH</name>
<feature type="binding site" evidence="14">
    <location>
        <begin position="59"/>
        <end position="60"/>
    </location>
    <ligand>
        <name>FMN</name>
        <dbReference type="ChEBI" id="CHEBI:58210"/>
    </ligand>
</feature>
<feature type="binding site" evidence="14">
    <location>
        <position position="205"/>
    </location>
    <ligand>
        <name>FMN</name>
        <dbReference type="ChEBI" id="CHEBI:58210"/>
    </ligand>
</feature>
<dbReference type="InterPro" id="IPR049622">
    <property type="entry name" value="Dihydroorotate_DH_I"/>
</dbReference>
<dbReference type="FunFam" id="3.20.20.70:FF:000027">
    <property type="entry name" value="Dihydropyrimidine dehydrogenase [NADP(+)]"/>
    <property type="match status" value="1"/>
</dbReference>
<feature type="binding site" evidence="14">
    <location>
        <begin position="206"/>
        <end position="207"/>
    </location>
    <ligand>
        <name>substrate</name>
    </ligand>
</feature>
<accession>A0A2T5GEZ2</accession>
<feature type="binding site" evidence="14">
    <location>
        <position position="113"/>
    </location>
    <ligand>
        <name>FMN</name>
        <dbReference type="ChEBI" id="CHEBI:58210"/>
    </ligand>
</feature>
<evidence type="ECO:0000256" key="6">
    <source>
        <dbReference type="ARBA" id="ARBA00011669"/>
    </source>
</evidence>
<dbReference type="InterPro" id="IPR001295">
    <property type="entry name" value="Dihydroorotate_DH_CS"/>
</dbReference>
<dbReference type="Proteomes" id="UP000244180">
    <property type="component" value="Unassembled WGS sequence"/>
</dbReference>
<dbReference type="InterPro" id="IPR033888">
    <property type="entry name" value="DHOD_1B"/>
</dbReference>
<evidence type="ECO:0000256" key="11">
    <source>
        <dbReference type="ARBA" id="ARBA00022975"/>
    </source>
</evidence>
<feature type="binding site" evidence="14">
    <location>
        <position position="179"/>
    </location>
    <ligand>
        <name>FMN</name>
        <dbReference type="ChEBI" id="CHEBI:58210"/>
    </ligand>
</feature>
<comment type="caution">
    <text evidence="16">The sequence shown here is derived from an EMBL/GenBank/DDBJ whole genome shotgun (WGS) entry which is preliminary data.</text>
</comment>
<dbReference type="Pfam" id="PF01180">
    <property type="entry name" value="DHO_dh"/>
    <property type="match status" value="1"/>
</dbReference>
<feature type="active site" description="Nucleophile" evidence="14">
    <location>
        <position position="144"/>
    </location>
</feature>
<evidence type="ECO:0000256" key="7">
    <source>
        <dbReference type="ARBA" id="ARBA00011738"/>
    </source>
</evidence>
<reference evidence="16 17" key="1">
    <citation type="submission" date="2017-08" db="EMBL/GenBank/DDBJ databases">
        <title>Burning lignite coal seam in the remote Altai Mountains harbors a hydrogen-driven thermophilic microbial community.</title>
        <authorList>
            <person name="Kadnikov V.V."/>
            <person name="Mardanov A.V."/>
            <person name="Ivasenko D."/>
            <person name="Beletsky A.V."/>
            <person name="Karnachuk O.V."/>
            <person name="Ravin N.V."/>
        </authorList>
    </citation>
    <scope>NUCLEOTIDE SEQUENCE [LARGE SCALE GENOMIC DNA]</scope>
    <source>
        <strain evidence="16">AL33</strain>
    </source>
</reference>
<dbReference type="PANTHER" id="PTHR48109">
    <property type="entry name" value="DIHYDROOROTATE DEHYDROGENASE (QUINONE), MITOCHONDRIAL-RELATED"/>
    <property type="match status" value="1"/>
</dbReference>
<protein>
    <recommendedName>
        <fullName evidence="14">Dihydroorotate dehydrogenase</fullName>
        <shortName evidence="14">DHOD</shortName>
        <shortName evidence="14">DHODase</shortName>
        <shortName evidence="14">DHOdehase</shortName>
        <ecNumber evidence="14">1.3.-.-</ecNumber>
    </recommendedName>
</protein>
<evidence type="ECO:0000256" key="1">
    <source>
        <dbReference type="ARBA" id="ARBA00001694"/>
    </source>
</evidence>
<evidence type="ECO:0000256" key="9">
    <source>
        <dbReference type="ARBA" id="ARBA00022630"/>
    </source>
</evidence>
<comment type="similarity">
    <text evidence="5 14">Belongs to the dihydroorotate dehydrogenase family. Type 1 subfamily.</text>
</comment>
<comment type="subunit">
    <text evidence="6">Heterotetramer of 2 PyrK and 2 PyrD type B subunits.</text>
</comment>
<dbReference type="AlphaFoldDB" id="A0A2T5GEZ2"/>
<evidence type="ECO:0000256" key="10">
    <source>
        <dbReference type="ARBA" id="ARBA00022643"/>
    </source>
</evidence>
<evidence type="ECO:0000256" key="13">
    <source>
        <dbReference type="ARBA" id="ARBA00048996"/>
    </source>
</evidence>
<dbReference type="InterPro" id="IPR012135">
    <property type="entry name" value="Dihydroorotate_DH_1_2"/>
</dbReference>
<feature type="binding site" evidence="14">
    <location>
        <begin position="83"/>
        <end position="87"/>
    </location>
    <ligand>
        <name>substrate</name>
    </ligand>
</feature>
<dbReference type="InterPro" id="IPR013785">
    <property type="entry name" value="Aldolase_TIM"/>
</dbReference>
<keyword evidence="11 14" id="KW-0665">Pyrimidine biosynthesis</keyword>
<feature type="binding site" evidence="14">
    <location>
        <begin position="257"/>
        <end position="258"/>
    </location>
    <ligand>
        <name>FMN</name>
        <dbReference type="ChEBI" id="CHEBI:58210"/>
    </ligand>
</feature>
<evidence type="ECO:0000256" key="4">
    <source>
        <dbReference type="ARBA" id="ARBA00004715"/>
    </source>
</evidence>
<organism evidence="16 17">
    <name type="scientific">Hydrogenibacillus schlegelii</name>
    <name type="common">Bacillus schlegelii</name>
    <dbReference type="NCBI Taxonomy" id="1484"/>
    <lineage>
        <taxon>Bacteria</taxon>
        <taxon>Bacillati</taxon>
        <taxon>Bacillota</taxon>
        <taxon>Bacilli</taxon>
        <taxon>Bacillales</taxon>
        <taxon>Bacillales Family X. Incertae Sedis</taxon>
        <taxon>Hydrogenibacillus</taxon>
    </lineage>
</organism>
<comment type="catalytic activity">
    <reaction evidence="1">
        <text>(S)-dihydroorotate + fumarate = orotate + succinate</text>
        <dbReference type="Rhea" id="RHEA:30059"/>
        <dbReference type="ChEBI" id="CHEBI:29806"/>
        <dbReference type="ChEBI" id="CHEBI:30031"/>
        <dbReference type="ChEBI" id="CHEBI:30839"/>
        <dbReference type="ChEBI" id="CHEBI:30864"/>
        <dbReference type="EC" id="1.3.98.1"/>
    </reaction>
</comment>
<dbReference type="NCBIfam" id="TIGR01037">
    <property type="entry name" value="pyrD_sub1_fam"/>
    <property type="match status" value="1"/>
</dbReference>
<dbReference type="PROSITE" id="PS00912">
    <property type="entry name" value="DHODEHASE_2"/>
    <property type="match status" value="1"/>
</dbReference>
<dbReference type="OrthoDB" id="9794954at2"/>
<evidence type="ECO:0000313" key="17">
    <source>
        <dbReference type="Proteomes" id="UP000244180"/>
    </source>
</evidence>
<feature type="binding site" evidence="14">
    <location>
        <position position="231"/>
    </location>
    <ligand>
        <name>FMN</name>
        <dbReference type="ChEBI" id="CHEBI:58210"/>
    </ligand>
</feature>